<name>A0A6A3VLQ2_9STRA</name>
<reference evidence="4 5" key="1">
    <citation type="submission" date="2018-08" db="EMBL/GenBank/DDBJ databases">
        <title>Genomic investigation of the strawberry pathogen Phytophthora fragariae indicates pathogenicity is determined by transcriptional variation in three key races.</title>
        <authorList>
            <person name="Adams T.M."/>
            <person name="Armitage A.D."/>
            <person name="Sobczyk M.K."/>
            <person name="Bates H.J."/>
            <person name="Dunwell J.M."/>
            <person name="Nellist C.F."/>
            <person name="Harrison R.J."/>
        </authorList>
    </citation>
    <scope>NUCLEOTIDE SEQUENCE [LARGE SCALE GENOMIC DNA]</scope>
    <source>
        <strain evidence="3 4">BC-1</strain>
        <strain evidence="2 5">NOV-71</strain>
    </source>
</reference>
<dbReference type="AlphaFoldDB" id="A0A6A3VLQ2"/>
<accession>A0A6A3VLQ2</accession>
<feature type="compositionally biased region" description="Polar residues" evidence="1">
    <location>
        <begin position="99"/>
        <end position="120"/>
    </location>
</feature>
<feature type="compositionally biased region" description="Polar residues" evidence="1">
    <location>
        <begin position="57"/>
        <end position="74"/>
    </location>
</feature>
<feature type="region of interest" description="Disordered" evidence="1">
    <location>
        <begin position="1"/>
        <end position="27"/>
    </location>
</feature>
<dbReference type="EMBL" id="QXFZ01004403">
    <property type="protein sequence ID" value="KAE9064415.1"/>
    <property type="molecule type" value="Genomic_DNA"/>
</dbReference>
<evidence type="ECO:0000256" key="1">
    <source>
        <dbReference type="SAM" id="MobiDB-lite"/>
    </source>
</evidence>
<gene>
    <name evidence="3" type="ORF">PF002_g30324</name>
    <name evidence="2" type="ORF">PF007_g29208</name>
</gene>
<feature type="region of interest" description="Disordered" evidence="1">
    <location>
        <begin position="57"/>
        <end position="154"/>
    </location>
</feature>
<organism evidence="3 4">
    <name type="scientific">Phytophthora fragariae</name>
    <dbReference type="NCBI Taxonomy" id="53985"/>
    <lineage>
        <taxon>Eukaryota</taxon>
        <taxon>Sar</taxon>
        <taxon>Stramenopiles</taxon>
        <taxon>Oomycota</taxon>
        <taxon>Peronosporomycetes</taxon>
        <taxon>Peronosporales</taxon>
        <taxon>Peronosporaceae</taxon>
        <taxon>Phytophthora</taxon>
    </lineage>
</organism>
<dbReference type="Proteomes" id="UP000440367">
    <property type="component" value="Unassembled WGS sequence"/>
</dbReference>
<evidence type="ECO:0000313" key="4">
    <source>
        <dbReference type="Proteomes" id="UP000440367"/>
    </source>
</evidence>
<sequence>MSFEQLKVSAPAASTTRTTRPPLQGAIINGDGEVLSIVGSPSSSPIITADSALWTSRMETQTSETSNTRASVDDSTGPPRKKARRNNGAGSSDFRLASEQGTATSTNANPTLPSAIKSAQVTKKTHRSKSKTTTTSKKVKAARSKSTTESADTKSMRWTVPLTKLALETRFKDRRILKKFANKTSDTKQIRATWEATVNVFLERALIEGAWGDGEEGRDVSVAQFKNKLNAIRKAYKAKHDPGVAIAAARKANEARPDPDRPIPL</sequence>
<dbReference type="EMBL" id="QXGD01004635">
    <property type="protein sequence ID" value="KAE9169558.1"/>
    <property type="molecule type" value="Genomic_DNA"/>
</dbReference>
<feature type="compositionally biased region" description="Low complexity" evidence="1">
    <location>
        <begin position="9"/>
        <end position="22"/>
    </location>
</feature>
<evidence type="ECO:0000313" key="5">
    <source>
        <dbReference type="Proteomes" id="UP000441208"/>
    </source>
</evidence>
<comment type="caution">
    <text evidence="3">The sequence shown here is derived from an EMBL/GenBank/DDBJ whole genome shotgun (WGS) entry which is preliminary data.</text>
</comment>
<proteinExistence type="predicted"/>
<evidence type="ECO:0000313" key="2">
    <source>
        <dbReference type="EMBL" id="KAE9064415.1"/>
    </source>
</evidence>
<protein>
    <submittedName>
        <fullName evidence="3">Uncharacterized protein</fullName>
    </submittedName>
</protein>
<evidence type="ECO:0000313" key="3">
    <source>
        <dbReference type="EMBL" id="KAE9169558.1"/>
    </source>
</evidence>
<dbReference type="Proteomes" id="UP000441208">
    <property type="component" value="Unassembled WGS sequence"/>
</dbReference>